<dbReference type="CDD" id="cd06222">
    <property type="entry name" value="RNase_H_like"/>
    <property type="match status" value="1"/>
</dbReference>
<feature type="region of interest" description="Disordered" evidence="1">
    <location>
        <begin position="1"/>
        <end position="121"/>
    </location>
</feature>
<dbReference type="PANTHER" id="PTHR47723">
    <property type="entry name" value="OS05G0353850 PROTEIN"/>
    <property type="match status" value="1"/>
</dbReference>
<dbReference type="InterPro" id="IPR002156">
    <property type="entry name" value="RNaseH_domain"/>
</dbReference>
<keyword evidence="4" id="KW-1185">Reference proteome</keyword>
<dbReference type="Gene3D" id="3.30.420.10">
    <property type="entry name" value="Ribonuclease H-like superfamily/Ribonuclease H"/>
    <property type="match status" value="1"/>
</dbReference>
<dbReference type="Proteomes" id="UP001372338">
    <property type="component" value="Unassembled WGS sequence"/>
</dbReference>
<reference evidence="3 4" key="1">
    <citation type="submission" date="2024-01" db="EMBL/GenBank/DDBJ databases">
        <title>The genomes of 5 underutilized Papilionoideae crops provide insights into root nodulation and disease resistanc.</title>
        <authorList>
            <person name="Yuan L."/>
        </authorList>
    </citation>
    <scope>NUCLEOTIDE SEQUENCE [LARGE SCALE GENOMIC DNA]</scope>
    <source>
        <strain evidence="3">ZHUSHIDOU_FW_LH</strain>
        <tissue evidence="3">Leaf</tissue>
    </source>
</reference>
<protein>
    <recommendedName>
        <fullName evidence="2">RNase H type-1 domain-containing protein</fullName>
    </recommendedName>
</protein>
<dbReference type="GO" id="GO:0003676">
    <property type="term" value="F:nucleic acid binding"/>
    <property type="evidence" value="ECO:0007669"/>
    <property type="project" value="InterPro"/>
</dbReference>
<dbReference type="InterPro" id="IPR036397">
    <property type="entry name" value="RNaseH_sf"/>
</dbReference>
<evidence type="ECO:0000256" key="1">
    <source>
        <dbReference type="SAM" id="MobiDB-lite"/>
    </source>
</evidence>
<dbReference type="PANTHER" id="PTHR47723:SF19">
    <property type="entry name" value="POLYNUCLEOTIDYL TRANSFERASE, RIBONUCLEASE H-LIKE SUPERFAMILY PROTEIN"/>
    <property type="match status" value="1"/>
</dbReference>
<feature type="domain" description="RNase H type-1" evidence="2">
    <location>
        <begin position="456"/>
        <end position="531"/>
    </location>
</feature>
<dbReference type="SUPFAM" id="SSF53098">
    <property type="entry name" value="Ribonuclease H-like"/>
    <property type="match status" value="1"/>
</dbReference>
<feature type="compositionally biased region" description="Basic and acidic residues" evidence="1">
    <location>
        <begin position="101"/>
        <end position="121"/>
    </location>
</feature>
<dbReference type="AlphaFoldDB" id="A0AAN9EL75"/>
<organism evidence="3 4">
    <name type="scientific">Crotalaria pallida</name>
    <name type="common">Smooth rattlebox</name>
    <name type="synonym">Crotalaria striata</name>
    <dbReference type="NCBI Taxonomy" id="3830"/>
    <lineage>
        <taxon>Eukaryota</taxon>
        <taxon>Viridiplantae</taxon>
        <taxon>Streptophyta</taxon>
        <taxon>Embryophyta</taxon>
        <taxon>Tracheophyta</taxon>
        <taxon>Spermatophyta</taxon>
        <taxon>Magnoliopsida</taxon>
        <taxon>eudicotyledons</taxon>
        <taxon>Gunneridae</taxon>
        <taxon>Pentapetalae</taxon>
        <taxon>rosids</taxon>
        <taxon>fabids</taxon>
        <taxon>Fabales</taxon>
        <taxon>Fabaceae</taxon>
        <taxon>Papilionoideae</taxon>
        <taxon>50 kb inversion clade</taxon>
        <taxon>genistoids sensu lato</taxon>
        <taxon>core genistoids</taxon>
        <taxon>Crotalarieae</taxon>
        <taxon>Crotalaria</taxon>
    </lineage>
</organism>
<dbReference type="InterPro" id="IPR053151">
    <property type="entry name" value="RNase_H-like"/>
</dbReference>
<comment type="caution">
    <text evidence="3">The sequence shown here is derived from an EMBL/GenBank/DDBJ whole genome shotgun (WGS) entry which is preliminary data.</text>
</comment>
<proteinExistence type="predicted"/>
<evidence type="ECO:0000259" key="2">
    <source>
        <dbReference type="PROSITE" id="PS50879"/>
    </source>
</evidence>
<dbReference type="EMBL" id="JAYWIO010000006">
    <property type="protein sequence ID" value="KAK7255918.1"/>
    <property type="molecule type" value="Genomic_DNA"/>
</dbReference>
<feature type="region of interest" description="Disordered" evidence="1">
    <location>
        <begin position="168"/>
        <end position="203"/>
    </location>
</feature>
<name>A0AAN9EL75_CROPI</name>
<feature type="compositionally biased region" description="Basic and acidic residues" evidence="1">
    <location>
        <begin position="11"/>
        <end position="25"/>
    </location>
</feature>
<evidence type="ECO:0000313" key="4">
    <source>
        <dbReference type="Proteomes" id="UP001372338"/>
    </source>
</evidence>
<accession>A0AAN9EL75</accession>
<dbReference type="PROSITE" id="PS50879">
    <property type="entry name" value="RNASE_H_1"/>
    <property type="match status" value="1"/>
</dbReference>
<feature type="compositionally biased region" description="Basic residues" evidence="1">
    <location>
        <begin position="87"/>
        <end position="98"/>
    </location>
</feature>
<sequence>MIFSATGEGYANKDKPPDPVPRDSGEVLGGKGDLVSGMPAPGKQSEVVQANPSEPKEMESIPMDLVGKDSAGADLEEPTHGEWLVVTRKKRNKPKNPRGPKPPDKDKIPTSNEARVKESKHVAGPTVENNQVQLVNVIKRGHGKRSRQEGKHATPTHILLRNAGIKNMTNEASPPLHGSPREFFIQPENFGGGEPKLKKDQGVGGERLFNADNENLDMELVPETQFTFDPGQTKFNPAAFFDDPAHGFVLLGKYAPSGYDLFKSKVDGSAVWRAVNKVKSVLLDGFRLKVGVGYVSFFFDRLYTLLPFEVQHAIVTSDIRVSNLAPNCITWRGDLSGVYSAKSGYAWLVEQSSVPPDSSQCLIWHKFGMAGTSWFWNVQDVMLWVKNGLKLVGPLFIVVMWWIWRARCGECIVNEVLSITDVVRFAIGMHDDIYRTFGLGSIKTKEVQWISWSLPVIDGVVLNVDGSSIGNPGPAGYGGLIRNRDGEWLCGFAGHFGISNNIHMELLAIFHGLECEFNAPNYVDYVLMMTK</sequence>
<dbReference type="InterPro" id="IPR012337">
    <property type="entry name" value="RNaseH-like_sf"/>
</dbReference>
<evidence type="ECO:0000313" key="3">
    <source>
        <dbReference type="EMBL" id="KAK7255918.1"/>
    </source>
</evidence>
<gene>
    <name evidence="3" type="ORF">RIF29_29346</name>
</gene>
<dbReference type="InterPro" id="IPR044730">
    <property type="entry name" value="RNase_H-like_dom_plant"/>
</dbReference>
<dbReference type="GO" id="GO:0004523">
    <property type="term" value="F:RNA-DNA hybrid ribonuclease activity"/>
    <property type="evidence" value="ECO:0007669"/>
    <property type="project" value="InterPro"/>
</dbReference>